<evidence type="ECO:0000313" key="5">
    <source>
        <dbReference type="Proteomes" id="UP000324965"/>
    </source>
</evidence>
<keyword evidence="2" id="KW-0804">Transcription</keyword>
<dbReference type="Pfam" id="PF03861">
    <property type="entry name" value="ANTAR"/>
    <property type="match status" value="1"/>
</dbReference>
<dbReference type="Proteomes" id="UP000324965">
    <property type="component" value="Unassembled WGS sequence"/>
</dbReference>
<gene>
    <name evidence="4" type="ORF">FGF04_37815</name>
</gene>
<organism evidence="4 5">
    <name type="scientific">Streptomyces apricus</name>
    <dbReference type="NCBI Taxonomy" id="1828112"/>
    <lineage>
        <taxon>Bacteria</taxon>
        <taxon>Bacillati</taxon>
        <taxon>Actinomycetota</taxon>
        <taxon>Actinomycetes</taxon>
        <taxon>Kitasatosporales</taxon>
        <taxon>Streptomycetaceae</taxon>
        <taxon>Streptomyces</taxon>
    </lineage>
</organism>
<feature type="domain" description="ANTAR" evidence="3">
    <location>
        <begin position="183"/>
        <end position="244"/>
    </location>
</feature>
<dbReference type="AlphaFoldDB" id="A0A5A9ZU71"/>
<dbReference type="SMART" id="SM01012">
    <property type="entry name" value="ANTAR"/>
    <property type="match status" value="1"/>
</dbReference>
<dbReference type="PIRSF" id="PIRSF036625">
    <property type="entry name" value="GAF_ANTAR"/>
    <property type="match status" value="1"/>
</dbReference>
<keyword evidence="1" id="KW-0805">Transcription regulation</keyword>
<dbReference type="InterPro" id="IPR005561">
    <property type="entry name" value="ANTAR"/>
</dbReference>
<dbReference type="InterPro" id="IPR036388">
    <property type="entry name" value="WH-like_DNA-bd_sf"/>
</dbReference>
<reference evidence="4 5" key="1">
    <citation type="submission" date="2019-05" db="EMBL/GenBank/DDBJ databases">
        <authorList>
            <person name="Hariharan J."/>
            <person name="Choudoir M.J."/>
            <person name="Diebold P."/>
            <person name="Panke-Buisse K."/>
            <person name="Buckley D.H."/>
        </authorList>
    </citation>
    <scope>NUCLEOTIDE SEQUENCE [LARGE SCALE GENOMIC DNA]</scope>
    <source>
        <strain evidence="4 5">SUN51</strain>
    </source>
</reference>
<evidence type="ECO:0000259" key="3">
    <source>
        <dbReference type="PROSITE" id="PS50921"/>
    </source>
</evidence>
<sequence>MSEHQGRHDDSAREAGMNRERELAKAFVDLTDTYAPDFDPLRLFDRLVHACRALLDVDAVAVMIADARGTLKTMAATEDEAAFIELMQMQTGRGPCMDCYRTGQGASVPDIDAEADHWPAFVDAMADAGYRSLHTVPVRLHERVLGALTLLNARTGALPDSDLYLAQALADSAALGLMHWSTEPRREDVITRVQGAMAAKTLLEIAKGMIAAHHQVPMSTAGRLLAHYANRHQVRLSAIAQALVDHDMHPATVQEAVPEA</sequence>
<dbReference type="SMART" id="SM00065">
    <property type="entry name" value="GAF"/>
    <property type="match status" value="1"/>
</dbReference>
<dbReference type="InterPro" id="IPR012074">
    <property type="entry name" value="GAF_ANTAR"/>
</dbReference>
<dbReference type="InterPro" id="IPR003018">
    <property type="entry name" value="GAF"/>
</dbReference>
<keyword evidence="5" id="KW-1185">Reference proteome</keyword>
<dbReference type="Gene3D" id="1.10.10.10">
    <property type="entry name" value="Winged helix-like DNA-binding domain superfamily/Winged helix DNA-binding domain"/>
    <property type="match status" value="1"/>
</dbReference>
<proteinExistence type="predicted"/>
<dbReference type="Gene3D" id="3.30.450.40">
    <property type="match status" value="1"/>
</dbReference>
<dbReference type="Pfam" id="PF01590">
    <property type="entry name" value="GAF"/>
    <property type="match status" value="1"/>
</dbReference>
<dbReference type="SUPFAM" id="SSF55781">
    <property type="entry name" value="GAF domain-like"/>
    <property type="match status" value="1"/>
</dbReference>
<dbReference type="OrthoDB" id="3683444at2"/>
<protein>
    <submittedName>
        <fullName evidence="4">GAF and ANTAR domain-containing protein</fullName>
    </submittedName>
</protein>
<dbReference type="InterPro" id="IPR029016">
    <property type="entry name" value="GAF-like_dom_sf"/>
</dbReference>
<name>A0A5A9ZU71_9ACTN</name>
<dbReference type="RefSeq" id="WP_149515917.1">
    <property type="nucleotide sequence ID" value="NZ_VDFC01000101.1"/>
</dbReference>
<dbReference type="PROSITE" id="PS50921">
    <property type="entry name" value="ANTAR"/>
    <property type="match status" value="1"/>
</dbReference>
<comment type="caution">
    <text evidence="4">The sequence shown here is derived from an EMBL/GenBank/DDBJ whole genome shotgun (WGS) entry which is preliminary data.</text>
</comment>
<dbReference type="GO" id="GO:0003723">
    <property type="term" value="F:RNA binding"/>
    <property type="evidence" value="ECO:0007669"/>
    <property type="project" value="InterPro"/>
</dbReference>
<evidence type="ECO:0000313" key="4">
    <source>
        <dbReference type="EMBL" id="KAA0920542.1"/>
    </source>
</evidence>
<dbReference type="EMBL" id="VDFC01000101">
    <property type="protein sequence ID" value="KAA0920542.1"/>
    <property type="molecule type" value="Genomic_DNA"/>
</dbReference>
<evidence type="ECO:0000256" key="1">
    <source>
        <dbReference type="ARBA" id="ARBA00023015"/>
    </source>
</evidence>
<accession>A0A5A9ZU71</accession>
<evidence type="ECO:0000256" key="2">
    <source>
        <dbReference type="ARBA" id="ARBA00023163"/>
    </source>
</evidence>